<evidence type="ECO:0000256" key="3">
    <source>
        <dbReference type="ARBA" id="ARBA00022723"/>
    </source>
</evidence>
<keyword evidence="4" id="KW-0732">Signal</keyword>
<evidence type="ECO:0000256" key="9">
    <source>
        <dbReference type="PIRSR" id="PIRSR000294-2"/>
    </source>
</evidence>
<dbReference type="PANTHER" id="PTHR30600">
    <property type="entry name" value="CYTOCHROME C PEROXIDASE-RELATED"/>
    <property type="match status" value="1"/>
</dbReference>
<proteinExistence type="predicted"/>
<evidence type="ECO:0000313" key="13">
    <source>
        <dbReference type="Proteomes" id="UP000537204"/>
    </source>
</evidence>
<dbReference type="EMBL" id="JACHCE010000001">
    <property type="protein sequence ID" value="MBB5634361.1"/>
    <property type="molecule type" value="Genomic_DNA"/>
</dbReference>
<evidence type="ECO:0000256" key="1">
    <source>
        <dbReference type="ARBA" id="ARBA00004418"/>
    </source>
</evidence>
<comment type="caution">
    <text evidence="12">The sequence shown here is derived from an EMBL/GenBank/DDBJ whole genome shotgun (WGS) entry which is preliminary data.</text>
</comment>
<dbReference type="GO" id="GO:0004130">
    <property type="term" value="F:cytochrome-c peroxidase activity"/>
    <property type="evidence" value="ECO:0007669"/>
    <property type="project" value="UniProtKB-EC"/>
</dbReference>
<keyword evidence="10" id="KW-0472">Membrane</keyword>
<comment type="PTM">
    <text evidence="8">Binds 2 heme groups per subunit.</text>
</comment>
<keyword evidence="2 8" id="KW-0349">Heme</keyword>
<dbReference type="InterPro" id="IPR036909">
    <property type="entry name" value="Cyt_c-like_dom_sf"/>
</dbReference>
<comment type="cofactor">
    <cofactor evidence="8">
        <name>heme</name>
        <dbReference type="ChEBI" id="CHEBI:30413"/>
    </cofactor>
    <text evidence="8">Binds 2 heme groups.</text>
</comment>
<keyword evidence="10" id="KW-1133">Transmembrane helix</keyword>
<feature type="binding site" description="covalent" evidence="8">
    <location>
        <position position="230"/>
    </location>
    <ligand>
        <name>heme c</name>
        <dbReference type="ChEBI" id="CHEBI:61717"/>
        <label>2</label>
    </ligand>
</feature>
<dbReference type="PANTHER" id="PTHR30600:SF10">
    <property type="entry name" value="BLL6722 PROTEIN"/>
    <property type="match status" value="1"/>
</dbReference>
<feature type="domain" description="Cytochrome c" evidence="11">
    <location>
        <begin position="214"/>
        <end position="338"/>
    </location>
</feature>
<feature type="binding site" description="axial binding residue" evidence="9">
    <location>
        <position position="86"/>
    </location>
    <ligand>
        <name>heme c</name>
        <dbReference type="ChEBI" id="CHEBI:61717"/>
        <label>1</label>
    </ligand>
    <ligandPart>
        <name>Fe</name>
        <dbReference type="ChEBI" id="CHEBI:18248"/>
    </ligandPart>
</feature>
<dbReference type="EC" id="1.11.1.5" evidence="12"/>
<evidence type="ECO:0000256" key="7">
    <source>
        <dbReference type="ARBA" id="ARBA00023004"/>
    </source>
</evidence>
<keyword evidence="10" id="KW-0812">Transmembrane</keyword>
<dbReference type="PROSITE" id="PS51007">
    <property type="entry name" value="CYTC"/>
    <property type="match status" value="1"/>
</dbReference>
<feature type="binding site" description="covalent" evidence="8">
    <location>
        <position position="227"/>
    </location>
    <ligand>
        <name>heme c</name>
        <dbReference type="ChEBI" id="CHEBI:61717"/>
        <label>2</label>
    </ligand>
</feature>
<feature type="binding site" description="axial binding residue" evidence="9">
    <location>
        <position position="231"/>
    </location>
    <ligand>
        <name>heme c</name>
        <dbReference type="ChEBI" id="CHEBI:61717"/>
        <label>2</label>
    </ligand>
    <ligandPart>
        <name>Fe</name>
        <dbReference type="ChEBI" id="CHEBI:18248"/>
    </ligandPart>
</feature>
<dbReference type="AlphaFoldDB" id="A0A7W8ZI34"/>
<dbReference type="RefSeq" id="WP_183878115.1">
    <property type="nucleotide sequence ID" value="NZ_JACHCE010000001.1"/>
</dbReference>
<dbReference type="GO" id="GO:0009055">
    <property type="term" value="F:electron transfer activity"/>
    <property type="evidence" value="ECO:0007669"/>
    <property type="project" value="InterPro"/>
</dbReference>
<protein>
    <submittedName>
        <fullName evidence="12">Cytochrome c peroxidase</fullName>
        <ecNumber evidence="12">1.11.1.5</ecNumber>
    </submittedName>
</protein>
<dbReference type="InterPro" id="IPR009056">
    <property type="entry name" value="Cyt_c-like_dom"/>
</dbReference>
<evidence type="ECO:0000256" key="5">
    <source>
        <dbReference type="ARBA" id="ARBA00022764"/>
    </source>
</evidence>
<name>A0A7W8ZI34_9SPHI</name>
<evidence type="ECO:0000256" key="2">
    <source>
        <dbReference type="ARBA" id="ARBA00022617"/>
    </source>
</evidence>
<dbReference type="GO" id="GO:0042597">
    <property type="term" value="C:periplasmic space"/>
    <property type="evidence" value="ECO:0007669"/>
    <property type="project" value="UniProtKB-SubCell"/>
</dbReference>
<dbReference type="Proteomes" id="UP000537204">
    <property type="component" value="Unassembled WGS sequence"/>
</dbReference>
<dbReference type="InterPro" id="IPR051395">
    <property type="entry name" value="Cytochrome_c_Peroxidase/MauG"/>
</dbReference>
<reference evidence="12 13" key="1">
    <citation type="submission" date="2020-08" db="EMBL/GenBank/DDBJ databases">
        <title>Genomic Encyclopedia of Type Strains, Phase IV (KMG-V): Genome sequencing to study the core and pangenomes of soil and plant-associated prokaryotes.</title>
        <authorList>
            <person name="Whitman W."/>
        </authorList>
    </citation>
    <scope>NUCLEOTIDE SEQUENCE [LARGE SCALE GENOMIC DNA]</scope>
    <source>
        <strain evidence="12 13">S3M1</strain>
    </source>
</reference>
<keyword evidence="5" id="KW-0574">Periplasm</keyword>
<gene>
    <name evidence="12" type="ORF">HDE68_000246</name>
</gene>
<dbReference type="Gene3D" id="1.10.760.10">
    <property type="entry name" value="Cytochrome c-like domain"/>
    <property type="match status" value="2"/>
</dbReference>
<dbReference type="SUPFAM" id="SSF46626">
    <property type="entry name" value="Cytochrome c"/>
    <property type="match status" value="2"/>
</dbReference>
<keyword evidence="7 9" id="KW-0408">Iron</keyword>
<feature type="binding site" description="covalent" evidence="8">
    <location>
        <position position="82"/>
    </location>
    <ligand>
        <name>heme c</name>
        <dbReference type="ChEBI" id="CHEBI:61717"/>
        <label>1</label>
    </ligand>
</feature>
<feature type="binding site" description="covalent" evidence="8">
    <location>
        <position position="85"/>
    </location>
    <ligand>
        <name>heme c</name>
        <dbReference type="ChEBI" id="CHEBI:61717"/>
        <label>1</label>
    </ligand>
</feature>
<evidence type="ECO:0000256" key="10">
    <source>
        <dbReference type="SAM" id="Phobius"/>
    </source>
</evidence>
<comment type="subcellular location">
    <subcellularLocation>
        <location evidence="1">Periplasm</location>
    </subcellularLocation>
</comment>
<dbReference type="InterPro" id="IPR004852">
    <property type="entry name" value="Di-haem_cyt_c_peroxidsae"/>
</dbReference>
<feature type="transmembrane region" description="Helical" evidence="10">
    <location>
        <begin position="7"/>
        <end position="23"/>
    </location>
</feature>
<dbReference type="InterPro" id="IPR026259">
    <property type="entry name" value="MauG/Cytc_peroxidase"/>
</dbReference>
<organism evidence="12 13">
    <name type="scientific">Pedobacter cryoconitis</name>
    <dbReference type="NCBI Taxonomy" id="188932"/>
    <lineage>
        <taxon>Bacteria</taxon>
        <taxon>Pseudomonadati</taxon>
        <taxon>Bacteroidota</taxon>
        <taxon>Sphingobacteriia</taxon>
        <taxon>Sphingobacteriales</taxon>
        <taxon>Sphingobacteriaceae</taxon>
        <taxon>Pedobacter</taxon>
    </lineage>
</organism>
<evidence type="ECO:0000259" key="11">
    <source>
        <dbReference type="PROSITE" id="PS51007"/>
    </source>
</evidence>
<evidence type="ECO:0000256" key="4">
    <source>
        <dbReference type="ARBA" id="ARBA00022729"/>
    </source>
</evidence>
<keyword evidence="3 9" id="KW-0479">Metal-binding</keyword>
<keyword evidence="6 12" id="KW-0560">Oxidoreductase</keyword>
<dbReference type="PIRSF" id="PIRSF000294">
    <property type="entry name" value="Cytochrome-c_peroxidase"/>
    <property type="match status" value="1"/>
</dbReference>
<dbReference type="GO" id="GO:0020037">
    <property type="term" value="F:heme binding"/>
    <property type="evidence" value="ECO:0007669"/>
    <property type="project" value="InterPro"/>
</dbReference>
<keyword evidence="12" id="KW-0575">Peroxidase</keyword>
<evidence type="ECO:0000313" key="12">
    <source>
        <dbReference type="EMBL" id="MBB5634361.1"/>
    </source>
</evidence>
<accession>A0A7W8ZI34</accession>
<evidence type="ECO:0000256" key="8">
    <source>
        <dbReference type="PIRSR" id="PIRSR000294-1"/>
    </source>
</evidence>
<dbReference type="GO" id="GO:0046872">
    <property type="term" value="F:metal ion binding"/>
    <property type="evidence" value="ECO:0007669"/>
    <property type="project" value="UniProtKB-KW"/>
</dbReference>
<dbReference type="Pfam" id="PF03150">
    <property type="entry name" value="CCP_MauG"/>
    <property type="match status" value="1"/>
</dbReference>
<sequence length="351" mass="40085">MKKKITIIFLLINLIIGYFAFNLQPTKIDYNLSEEKVEFLVPNNFPKPIYDFKGNLLTPTGFKLGRLLFYDRQLSLDQSISCGSCHQSSSAFSNFNRPVSRGVKGCAGNRNAPGLFNLAWQRGYMWDGRIDQFDLSSHNAIINPCEMANDFDHISARLQAIKVYPVLFKKAFGDSTIKSKYILNALTQFMAMLVSANSKYDKYIRKEPGGNFNDEEQEGYILFRQKCKSCHQEPLFTDRTYRNNGLDVRSLDKGRDSLTRTATDVGKFRVPSLRNLEVTAPYMHDGRFATLNEVLAHYDHGVQPNPNLDPELKSNARLGISLSFKEQNKILAFLKTLTDKNFINDIRFQTP</sequence>
<evidence type="ECO:0000256" key="6">
    <source>
        <dbReference type="ARBA" id="ARBA00023002"/>
    </source>
</evidence>